<dbReference type="PANTHER" id="PTHR43133:SF63">
    <property type="entry name" value="RNA POLYMERASE SIGMA FACTOR FECI-RELATED"/>
    <property type="match status" value="1"/>
</dbReference>
<evidence type="ECO:0000256" key="3">
    <source>
        <dbReference type="ARBA" id="ARBA00023082"/>
    </source>
</evidence>
<organism evidence="6 7">
    <name type="scientific">Methylosinus trichosporium (strain ATCC 35070 / NCIMB 11131 / UNIQEM 75 / OB3b)</name>
    <dbReference type="NCBI Taxonomy" id="595536"/>
    <lineage>
        <taxon>Bacteria</taxon>
        <taxon>Pseudomonadati</taxon>
        <taxon>Pseudomonadota</taxon>
        <taxon>Alphaproteobacteria</taxon>
        <taxon>Hyphomicrobiales</taxon>
        <taxon>Methylocystaceae</taxon>
        <taxon>Methylosinus</taxon>
    </lineage>
</organism>
<evidence type="ECO:0000259" key="5">
    <source>
        <dbReference type="Pfam" id="PF08281"/>
    </source>
</evidence>
<name>A0A2D2CVN5_METT3</name>
<keyword evidence="7" id="KW-1185">Reference proteome</keyword>
<dbReference type="GO" id="GO:0006352">
    <property type="term" value="P:DNA-templated transcription initiation"/>
    <property type="evidence" value="ECO:0007669"/>
    <property type="project" value="InterPro"/>
</dbReference>
<sequence>MIETNRARLCSQLVQSYDELVKQLTRRLGSSDFAHEALHEAFLRLDRVNDATPVRSPKDYIFCTAINIAKDHKKAGLRRLSAASVDVLLDLCDESPDPSRVAEARSEIEAFKRAMAQLPPRRREVLQRIAIEGRTAQEVATSLQVTTRTVETDLKHALTHCADSLSRKPVARLGGPRPRA</sequence>
<dbReference type="InterPro" id="IPR013249">
    <property type="entry name" value="RNA_pol_sigma70_r4_t2"/>
</dbReference>
<keyword evidence="4" id="KW-0804">Transcription</keyword>
<proteinExistence type="inferred from homology"/>
<evidence type="ECO:0000313" key="7">
    <source>
        <dbReference type="Proteomes" id="UP000230709"/>
    </source>
</evidence>
<evidence type="ECO:0000256" key="4">
    <source>
        <dbReference type="ARBA" id="ARBA00023163"/>
    </source>
</evidence>
<dbReference type="EMBL" id="CP023737">
    <property type="protein sequence ID" value="ATQ66871.1"/>
    <property type="molecule type" value="Genomic_DNA"/>
</dbReference>
<dbReference type="InterPro" id="IPR013324">
    <property type="entry name" value="RNA_pol_sigma_r3/r4-like"/>
</dbReference>
<protein>
    <submittedName>
        <fullName evidence="6">Sigma-70 family RNA polymerase sigma factor</fullName>
    </submittedName>
</protein>
<comment type="similarity">
    <text evidence="1">Belongs to the sigma-70 factor family. ECF subfamily.</text>
</comment>
<dbReference type="NCBIfam" id="TIGR02937">
    <property type="entry name" value="sigma70-ECF"/>
    <property type="match status" value="1"/>
</dbReference>
<dbReference type="InterPro" id="IPR014284">
    <property type="entry name" value="RNA_pol_sigma-70_dom"/>
</dbReference>
<evidence type="ECO:0000256" key="2">
    <source>
        <dbReference type="ARBA" id="ARBA00023015"/>
    </source>
</evidence>
<evidence type="ECO:0000256" key="1">
    <source>
        <dbReference type="ARBA" id="ARBA00010641"/>
    </source>
</evidence>
<dbReference type="KEGG" id="mtw:CQW49_02390"/>
<accession>A0A2D2CVN5</accession>
<reference evidence="7" key="1">
    <citation type="submission" date="2017-10" db="EMBL/GenBank/DDBJ databases">
        <title>Completed PacBio SMRT sequence of Methylosinus trichosporium OB3b reveals presence of a third large plasmid.</title>
        <authorList>
            <person name="Charles T.C."/>
            <person name="Lynch M.D.J."/>
            <person name="Heil J.R."/>
            <person name="Cheng J."/>
        </authorList>
    </citation>
    <scope>NUCLEOTIDE SEQUENCE [LARGE SCALE GENOMIC DNA]</scope>
    <source>
        <strain evidence="7">OB3b</strain>
    </source>
</reference>
<dbReference type="SUPFAM" id="SSF88659">
    <property type="entry name" value="Sigma3 and sigma4 domains of RNA polymerase sigma factors"/>
    <property type="match status" value="1"/>
</dbReference>
<dbReference type="InterPro" id="IPR036388">
    <property type="entry name" value="WH-like_DNA-bd_sf"/>
</dbReference>
<dbReference type="InterPro" id="IPR039425">
    <property type="entry name" value="RNA_pol_sigma-70-like"/>
</dbReference>
<dbReference type="Gene3D" id="1.10.10.10">
    <property type="entry name" value="Winged helix-like DNA-binding domain superfamily/Winged helix DNA-binding domain"/>
    <property type="match status" value="1"/>
</dbReference>
<dbReference type="Pfam" id="PF08281">
    <property type="entry name" value="Sigma70_r4_2"/>
    <property type="match status" value="1"/>
</dbReference>
<dbReference type="GO" id="GO:0016987">
    <property type="term" value="F:sigma factor activity"/>
    <property type="evidence" value="ECO:0007669"/>
    <property type="project" value="UniProtKB-KW"/>
</dbReference>
<dbReference type="InterPro" id="IPR013325">
    <property type="entry name" value="RNA_pol_sigma_r2"/>
</dbReference>
<keyword evidence="2" id="KW-0805">Transcription regulation</keyword>
<dbReference type="Proteomes" id="UP000230709">
    <property type="component" value="Chromosome"/>
</dbReference>
<dbReference type="PANTHER" id="PTHR43133">
    <property type="entry name" value="RNA POLYMERASE ECF-TYPE SIGMA FACTO"/>
    <property type="match status" value="1"/>
</dbReference>
<evidence type="ECO:0000313" key="6">
    <source>
        <dbReference type="EMBL" id="ATQ66871.1"/>
    </source>
</evidence>
<gene>
    <name evidence="6" type="ORF">CQW49_02390</name>
</gene>
<feature type="domain" description="RNA polymerase sigma factor 70 region 4 type 2" evidence="5">
    <location>
        <begin position="109"/>
        <end position="161"/>
    </location>
</feature>
<dbReference type="GO" id="GO:0003677">
    <property type="term" value="F:DNA binding"/>
    <property type="evidence" value="ECO:0007669"/>
    <property type="project" value="InterPro"/>
</dbReference>
<dbReference type="RefSeq" id="WP_003609734.1">
    <property type="nucleotide sequence ID" value="NZ_ADVE02000001.1"/>
</dbReference>
<dbReference type="AlphaFoldDB" id="A0A2D2CVN5"/>
<dbReference type="SUPFAM" id="SSF88946">
    <property type="entry name" value="Sigma2 domain of RNA polymerase sigma factors"/>
    <property type="match status" value="1"/>
</dbReference>
<dbReference type="STRING" id="595536.GCA_000178815_00467"/>
<keyword evidence="3" id="KW-0731">Sigma factor</keyword>